<dbReference type="PROSITE" id="PS50109">
    <property type="entry name" value="HIS_KIN"/>
    <property type="match status" value="1"/>
</dbReference>
<evidence type="ECO:0000256" key="1">
    <source>
        <dbReference type="ARBA" id="ARBA00000085"/>
    </source>
</evidence>
<evidence type="ECO:0000256" key="11">
    <source>
        <dbReference type="SAM" id="Phobius"/>
    </source>
</evidence>
<dbReference type="InterPro" id="IPR003661">
    <property type="entry name" value="HisK_dim/P_dom"/>
</dbReference>
<feature type="transmembrane region" description="Helical" evidence="11">
    <location>
        <begin position="185"/>
        <end position="207"/>
    </location>
</feature>
<evidence type="ECO:0000256" key="7">
    <source>
        <dbReference type="ARBA" id="ARBA00022777"/>
    </source>
</evidence>
<evidence type="ECO:0000256" key="6">
    <source>
        <dbReference type="ARBA" id="ARBA00022679"/>
    </source>
</evidence>
<dbReference type="AlphaFoldDB" id="B2IL21"/>
<keyword evidence="11" id="KW-1133">Transmembrane helix</keyword>
<evidence type="ECO:0000259" key="12">
    <source>
        <dbReference type="PROSITE" id="PS50109"/>
    </source>
</evidence>
<name>B2IL21_BEII9</name>
<keyword evidence="5" id="KW-0597">Phosphoprotein</keyword>
<dbReference type="HOGENOM" id="CLU_044199_0_0_5"/>
<dbReference type="OrthoDB" id="9815750at2"/>
<dbReference type="InterPro" id="IPR036890">
    <property type="entry name" value="HATPase_C_sf"/>
</dbReference>
<organism evidence="13 14">
    <name type="scientific">Beijerinckia indica subsp. indica (strain ATCC 9039 / DSM 1715 / NCIMB 8712)</name>
    <dbReference type="NCBI Taxonomy" id="395963"/>
    <lineage>
        <taxon>Bacteria</taxon>
        <taxon>Pseudomonadati</taxon>
        <taxon>Pseudomonadota</taxon>
        <taxon>Alphaproteobacteria</taxon>
        <taxon>Hyphomicrobiales</taxon>
        <taxon>Beijerinckiaceae</taxon>
        <taxon>Beijerinckia</taxon>
    </lineage>
</organism>
<proteinExistence type="predicted"/>
<comment type="catalytic activity">
    <reaction evidence="1">
        <text>ATP + protein L-histidine = ADP + protein N-phospho-L-histidine.</text>
        <dbReference type="EC" id="2.7.13.3"/>
    </reaction>
</comment>
<dbReference type="STRING" id="395963.Bind_2997"/>
<keyword evidence="11" id="KW-0472">Membrane</keyword>
<evidence type="ECO:0000313" key="14">
    <source>
        <dbReference type="Proteomes" id="UP000001695"/>
    </source>
</evidence>
<keyword evidence="11" id="KW-0812">Transmembrane</keyword>
<dbReference type="InterPro" id="IPR005467">
    <property type="entry name" value="His_kinase_dom"/>
</dbReference>
<dbReference type="PRINTS" id="PR00344">
    <property type="entry name" value="BCTRLSENSOR"/>
</dbReference>
<dbReference type="GO" id="GO:0000155">
    <property type="term" value="F:phosphorelay sensor kinase activity"/>
    <property type="evidence" value="ECO:0007669"/>
    <property type="project" value="InterPro"/>
</dbReference>
<dbReference type="CDD" id="cd00075">
    <property type="entry name" value="HATPase"/>
    <property type="match status" value="1"/>
</dbReference>
<dbReference type="PANTHER" id="PTHR44936">
    <property type="entry name" value="SENSOR PROTEIN CREC"/>
    <property type="match status" value="1"/>
</dbReference>
<keyword evidence="7 13" id="KW-0418">Kinase</keyword>
<dbReference type="KEGG" id="bid:Bind_2997"/>
<accession>B2IL21</accession>
<dbReference type="RefSeq" id="WP_012385910.1">
    <property type="nucleotide sequence ID" value="NC_010581.1"/>
</dbReference>
<protein>
    <recommendedName>
        <fullName evidence="3">histidine kinase</fullName>
        <ecNumber evidence="3">2.7.13.3</ecNumber>
    </recommendedName>
</protein>
<comment type="subcellular location">
    <subcellularLocation>
        <location evidence="2">Cell membrane</location>
        <topology evidence="2">Multi-pass membrane protein</topology>
    </subcellularLocation>
</comment>
<dbReference type="Gene3D" id="3.30.565.10">
    <property type="entry name" value="Histidine kinase-like ATPase, C-terminal domain"/>
    <property type="match status" value="1"/>
</dbReference>
<dbReference type="SMART" id="SM00387">
    <property type="entry name" value="HATPase_c"/>
    <property type="match status" value="1"/>
</dbReference>
<sequence>MVRSLRGRLIILLFLLVAAAGAAGGLMVGLFRQSATAQAGQAEAEIGRACDAIGNAYRFYSSGWHGPPAGVNDDVLRQGLTTVVQTALRDRPGIEGGIWQSDAGSLAYAFPTYQGSGPKTDVPQAELPHIQAVNQAALAAGDRQAVSRYDASSQILLLTACPLPGPIPSLTAWTMTRVVTLAGSGYRLLMMGLSVLFAAVLAAAVLLTRLTMTWSRHVARIETALQAHDIAELPTLPPTGERELDRIVMALNDAGQRLAEARRRADQLARQVETGERLAAIGRVAAGVAHEIRNPIAAMRLKAENAMAGDSERKNLALTMMLGQIERLDALVRRLLSVTERETLNRAPVALKPFLESCLSTHLELARSKAIALDCAADSEEPSFDSDQMRRALDNLVLNAIEAAPAETAIVIAARHDHENLVVSVCDGGSGPPAEIRDHLFEPFVTSRADGTGLGLSIVREVAAAHGGIARLSCSRTGTVFEIVVPWRLS</sequence>
<dbReference type="SMART" id="SM00388">
    <property type="entry name" value="HisKA"/>
    <property type="match status" value="1"/>
</dbReference>
<dbReference type="eggNOG" id="COG4191">
    <property type="taxonomic scope" value="Bacteria"/>
</dbReference>
<keyword evidence="4" id="KW-1003">Cell membrane</keyword>
<evidence type="ECO:0000256" key="2">
    <source>
        <dbReference type="ARBA" id="ARBA00004651"/>
    </source>
</evidence>
<keyword evidence="14" id="KW-1185">Reference proteome</keyword>
<evidence type="ECO:0000256" key="8">
    <source>
        <dbReference type="ARBA" id="ARBA00023012"/>
    </source>
</evidence>
<keyword evidence="9" id="KW-0843">Virulence</keyword>
<dbReference type="Proteomes" id="UP000001695">
    <property type="component" value="Chromosome"/>
</dbReference>
<reference evidence="14" key="1">
    <citation type="submission" date="2008-03" db="EMBL/GenBank/DDBJ databases">
        <title>Complete sequence of chromosome of Beijerinckia indica subsp. indica ATCC 9039.</title>
        <authorList>
            <consortium name="US DOE Joint Genome Institute"/>
            <person name="Copeland A."/>
            <person name="Lucas S."/>
            <person name="Lapidus A."/>
            <person name="Glavina del Rio T."/>
            <person name="Dalin E."/>
            <person name="Tice H."/>
            <person name="Bruce D."/>
            <person name="Goodwin L."/>
            <person name="Pitluck S."/>
            <person name="LaButti K."/>
            <person name="Schmutz J."/>
            <person name="Larimer F."/>
            <person name="Land M."/>
            <person name="Hauser L."/>
            <person name="Kyrpides N."/>
            <person name="Mikhailova N."/>
            <person name="Dunfield P.F."/>
            <person name="Dedysh S.N."/>
            <person name="Liesack W."/>
            <person name="Saw J.H."/>
            <person name="Alam M."/>
            <person name="Chen Y."/>
            <person name="Murrell J.C."/>
            <person name="Richardson P."/>
        </authorList>
    </citation>
    <scope>NUCLEOTIDE SEQUENCE [LARGE SCALE GENOMIC DNA]</scope>
    <source>
        <strain evidence="14">ATCC 9039 / DSM 1715 / NCIMB 8712</strain>
    </source>
</reference>
<dbReference type="PANTHER" id="PTHR44936:SF9">
    <property type="entry name" value="SENSOR PROTEIN CREC"/>
    <property type="match status" value="1"/>
</dbReference>
<keyword evidence="10" id="KW-0175">Coiled coil</keyword>
<dbReference type="Gene3D" id="1.10.287.130">
    <property type="match status" value="1"/>
</dbReference>
<dbReference type="SUPFAM" id="SSF47384">
    <property type="entry name" value="Homodimeric domain of signal transducing histidine kinase"/>
    <property type="match status" value="1"/>
</dbReference>
<evidence type="ECO:0000256" key="5">
    <source>
        <dbReference type="ARBA" id="ARBA00022553"/>
    </source>
</evidence>
<dbReference type="Pfam" id="PF00512">
    <property type="entry name" value="HisKA"/>
    <property type="match status" value="1"/>
</dbReference>
<keyword evidence="8" id="KW-0902">Two-component regulatory system</keyword>
<feature type="coiled-coil region" evidence="10">
    <location>
        <begin position="251"/>
        <end position="278"/>
    </location>
</feature>
<dbReference type="InterPro" id="IPR004358">
    <property type="entry name" value="Sig_transdc_His_kin-like_C"/>
</dbReference>
<evidence type="ECO:0000256" key="10">
    <source>
        <dbReference type="SAM" id="Coils"/>
    </source>
</evidence>
<evidence type="ECO:0000256" key="4">
    <source>
        <dbReference type="ARBA" id="ARBA00022475"/>
    </source>
</evidence>
<evidence type="ECO:0000256" key="9">
    <source>
        <dbReference type="ARBA" id="ARBA00023026"/>
    </source>
</evidence>
<evidence type="ECO:0000256" key="3">
    <source>
        <dbReference type="ARBA" id="ARBA00012438"/>
    </source>
</evidence>
<dbReference type="Pfam" id="PF02518">
    <property type="entry name" value="HATPase_c"/>
    <property type="match status" value="1"/>
</dbReference>
<gene>
    <name evidence="13" type="ordered locus">Bind_2997</name>
</gene>
<dbReference type="EC" id="2.7.13.3" evidence="3"/>
<keyword evidence="6" id="KW-0808">Transferase</keyword>
<evidence type="ECO:0000313" key="13">
    <source>
        <dbReference type="EMBL" id="ACB96561.1"/>
    </source>
</evidence>
<dbReference type="InterPro" id="IPR003594">
    <property type="entry name" value="HATPase_dom"/>
</dbReference>
<dbReference type="EMBL" id="CP001016">
    <property type="protein sequence ID" value="ACB96561.1"/>
    <property type="molecule type" value="Genomic_DNA"/>
</dbReference>
<dbReference type="InterPro" id="IPR036097">
    <property type="entry name" value="HisK_dim/P_sf"/>
</dbReference>
<feature type="domain" description="Histidine kinase" evidence="12">
    <location>
        <begin position="287"/>
        <end position="489"/>
    </location>
</feature>
<dbReference type="GO" id="GO:0005886">
    <property type="term" value="C:plasma membrane"/>
    <property type="evidence" value="ECO:0007669"/>
    <property type="project" value="UniProtKB-SubCell"/>
</dbReference>
<dbReference type="CDD" id="cd00082">
    <property type="entry name" value="HisKA"/>
    <property type="match status" value="1"/>
</dbReference>
<reference evidence="13 14" key="2">
    <citation type="journal article" date="2010" name="J. Bacteriol.">
        <title>Complete genome sequence of Beijerinckia indica subsp. indica.</title>
        <authorList>
            <person name="Tamas I."/>
            <person name="Dedysh S.N."/>
            <person name="Liesack W."/>
            <person name="Stott M.B."/>
            <person name="Alam M."/>
            <person name="Murrell J.C."/>
            <person name="Dunfield P.F."/>
        </authorList>
    </citation>
    <scope>NUCLEOTIDE SEQUENCE [LARGE SCALE GENOMIC DNA]</scope>
    <source>
        <strain evidence="14">ATCC 9039 / DSM 1715 / NCIMB 8712</strain>
    </source>
</reference>
<dbReference type="InterPro" id="IPR050980">
    <property type="entry name" value="2C_sensor_his_kinase"/>
</dbReference>
<dbReference type="SUPFAM" id="SSF55874">
    <property type="entry name" value="ATPase domain of HSP90 chaperone/DNA topoisomerase II/histidine kinase"/>
    <property type="match status" value="1"/>
</dbReference>